<dbReference type="Gene3D" id="3.40.50.2000">
    <property type="entry name" value="Glycogen Phosphorylase B"/>
    <property type="match status" value="2"/>
</dbReference>
<reference evidence="10" key="2">
    <citation type="submission" date="2020-09" db="EMBL/GenBank/DDBJ databases">
        <authorList>
            <person name="Sun Q."/>
            <person name="Ohkuma M."/>
        </authorList>
    </citation>
    <scope>NUCLEOTIDE SEQUENCE</scope>
    <source>
        <strain evidence="10">JCM 15325</strain>
    </source>
</reference>
<dbReference type="AlphaFoldDB" id="A0A917RZI0"/>
<keyword evidence="11" id="KW-1185">Reference proteome</keyword>
<evidence type="ECO:0000256" key="5">
    <source>
        <dbReference type="ARBA" id="ARBA00022679"/>
    </source>
</evidence>
<protein>
    <recommendedName>
        <fullName evidence="7">Glycogen synthase</fullName>
        <ecNumber evidence="7">2.4.1.21</ecNumber>
    </recommendedName>
    <alternativeName>
        <fullName evidence="7">Starch [bacterial glycogen] synthase</fullName>
    </alternativeName>
</protein>
<name>A0A917RZI0_9BACL</name>
<dbReference type="NCBIfam" id="NF001898">
    <property type="entry name" value="PRK00654.1-1"/>
    <property type="match status" value="1"/>
</dbReference>
<dbReference type="EC" id="2.4.1.21" evidence="7"/>
<dbReference type="EMBL" id="BMOK01000003">
    <property type="protein sequence ID" value="GGL47322.1"/>
    <property type="molecule type" value="Genomic_DNA"/>
</dbReference>
<evidence type="ECO:0000256" key="3">
    <source>
        <dbReference type="ARBA" id="ARBA00010281"/>
    </source>
</evidence>
<dbReference type="InterPro" id="IPR001296">
    <property type="entry name" value="Glyco_trans_1"/>
</dbReference>
<evidence type="ECO:0000256" key="2">
    <source>
        <dbReference type="ARBA" id="ARBA00002764"/>
    </source>
</evidence>
<keyword evidence="6 7" id="KW-0320">Glycogen biosynthesis</keyword>
<dbReference type="PANTHER" id="PTHR45825:SF11">
    <property type="entry name" value="ALPHA AMYLASE DOMAIN-CONTAINING PROTEIN"/>
    <property type="match status" value="1"/>
</dbReference>
<dbReference type="GO" id="GO:0004373">
    <property type="term" value="F:alpha-1,4-glucan glucosyltransferase (UDP-glucose donor) activity"/>
    <property type="evidence" value="ECO:0007669"/>
    <property type="project" value="InterPro"/>
</dbReference>
<dbReference type="RefSeq" id="WP_188801916.1">
    <property type="nucleotide sequence ID" value="NZ_BMOK01000003.1"/>
</dbReference>
<accession>A0A917RZI0</accession>
<evidence type="ECO:0000256" key="1">
    <source>
        <dbReference type="ARBA" id="ARBA00001478"/>
    </source>
</evidence>
<comment type="similarity">
    <text evidence="3 7">Belongs to the glycosyltransferase 1 family. Bacterial/plant glycogen synthase subfamily.</text>
</comment>
<dbReference type="NCBIfam" id="TIGR02095">
    <property type="entry name" value="glgA"/>
    <property type="match status" value="1"/>
</dbReference>
<dbReference type="GO" id="GO:0009011">
    <property type="term" value="F:alpha-1,4-glucan glucosyltransferase (ADP-glucose donor) activity"/>
    <property type="evidence" value="ECO:0007669"/>
    <property type="project" value="UniProtKB-UniRule"/>
</dbReference>
<organism evidence="10 11">
    <name type="scientific">Sporolactobacillus putidus</name>
    <dbReference type="NCBI Taxonomy" id="492735"/>
    <lineage>
        <taxon>Bacteria</taxon>
        <taxon>Bacillati</taxon>
        <taxon>Bacillota</taxon>
        <taxon>Bacilli</taxon>
        <taxon>Bacillales</taxon>
        <taxon>Sporolactobacillaceae</taxon>
        <taxon>Sporolactobacillus</taxon>
    </lineage>
</organism>
<dbReference type="GO" id="GO:0005978">
    <property type="term" value="P:glycogen biosynthetic process"/>
    <property type="evidence" value="ECO:0007669"/>
    <property type="project" value="UniProtKB-UniRule"/>
</dbReference>
<sequence>MNVLFAASECVPFIKTGGLGDVVGALPKALKRGGIHVGVILPKYEDMAAEFQNRLTLIRYIDVPVGWRRQYCGIEYFEEDGIRYYFLDNEYYFKRHGCYGYFDDGERFAFFSRAVLEVLPFLAERPDVIHCHDWQTGPVSLLLKSHYAGRPFYQQIRTVFTIHNLKYQGIFPRSVLSDLLDLDDRYFNPDSLEFYGGVSYMKAGLAYADVLTTVSRTYAEEIQMPFYGENLDGFLRWRSHDLHGIVNGIDREIYDPQTDRQLYFQYHTADGKKKNKSRLQEQLNLSRDEDIPMVAMITRLTEQKGIDLVLRVSHELISLNIQLVLLGTGEQHYESAFRELASRFPEQVSANIFFDDGLARKIYAASDLFLMPSKFEPCGIGQLLALRYGSLPVVRETGGLKDTVVSYNEFTGKGYGFSFTNYNAHDMLFTVQRALNFYRNQQDKWKQLTDRALQLNFGWETSAAAYRDLYYSLIE</sequence>
<keyword evidence="4 7" id="KW-0328">Glycosyltransferase</keyword>
<gene>
    <name evidence="7 10" type="primary">glgA</name>
    <name evidence="10" type="ORF">GCM10007968_09250</name>
</gene>
<dbReference type="Pfam" id="PF00534">
    <property type="entry name" value="Glycos_transf_1"/>
    <property type="match status" value="1"/>
</dbReference>
<evidence type="ECO:0000256" key="6">
    <source>
        <dbReference type="ARBA" id="ARBA00023056"/>
    </source>
</evidence>
<evidence type="ECO:0000256" key="7">
    <source>
        <dbReference type="HAMAP-Rule" id="MF_00484"/>
    </source>
</evidence>
<comment type="caution">
    <text evidence="10">The sequence shown here is derived from an EMBL/GenBank/DDBJ whole genome shotgun (WGS) entry which is preliminary data.</text>
</comment>
<evidence type="ECO:0000259" key="8">
    <source>
        <dbReference type="Pfam" id="PF00534"/>
    </source>
</evidence>
<evidence type="ECO:0000313" key="11">
    <source>
        <dbReference type="Proteomes" id="UP000654670"/>
    </source>
</evidence>
<dbReference type="NCBIfam" id="NF001899">
    <property type="entry name" value="PRK00654.1-2"/>
    <property type="match status" value="1"/>
</dbReference>
<dbReference type="Proteomes" id="UP000654670">
    <property type="component" value="Unassembled WGS sequence"/>
</dbReference>
<evidence type="ECO:0000256" key="4">
    <source>
        <dbReference type="ARBA" id="ARBA00022676"/>
    </source>
</evidence>
<feature type="binding site" evidence="7">
    <location>
        <position position="15"/>
    </location>
    <ligand>
        <name>ADP-alpha-D-glucose</name>
        <dbReference type="ChEBI" id="CHEBI:57498"/>
    </ligand>
</feature>
<feature type="domain" description="Glycosyl transferase family 1" evidence="8">
    <location>
        <begin position="286"/>
        <end position="438"/>
    </location>
</feature>
<dbReference type="InterPro" id="IPR011835">
    <property type="entry name" value="GS/SS"/>
</dbReference>
<keyword evidence="5 7" id="KW-0808">Transferase</keyword>
<comment type="catalytic activity">
    <reaction evidence="1 7">
        <text>[(1-&gt;4)-alpha-D-glucosyl](n) + ADP-alpha-D-glucose = [(1-&gt;4)-alpha-D-glucosyl](n+1) + ADP + H(+)</text>
        <dbReference type="Rhea" id="RHEA:18189"/>
        <dbReference type="Rhea" id="RHEA-COMP:9584"/>
        <dbReference type="Rhea" id="RHEA-COMP:9587"/>
        <dbReference type="ChEBI" id="CHEBI:15378"/>
        <dbReference type="ChEBI" id="CHEBI:15444"/>
        <dbReference type="ChEBI" id="CHEBI:57498"/>
        <dbReference type="ChEBI" id="CHEBI:456216"/>
        <dbReference type="EC" id="2.4.1.21"/>
    </reaction>
</comment>
<dbReference type="PANTHER" id="PTHR45825">
    <property type="entry name" value="GRANULE-BOUND STARCH SYNTHASE 1, CHLOROPLASTIC/AMYLOPLASTIC"/>
    <property type="match status" value="1"/>
</dbReference>
<dbReference type="SUPFAM" id="SSF53756">
    <property type="entry name" value="UDP-Glycosyltransferase/glycogen phosphorylase"/>
    <property type="match status" value="1"/>
</dbReference>
<comment type="function">
    <text evidence="2 7">Synthesizes alpha-1,4-glucan chains using ADP-glucose.</text>
</comment>
<evidence type="ECO:0000313" key="10">
    <source>
        <dbReference type="EMBL" id="GGL47322.1"/>
    </source>
</evidence>
<dbReference type="Pfam" id="PF08323">
    <property type="entry name" value="Glyco_transf_5"/>
    <property type="match status" value="1"/>
</dbReference>
<feature type="domain" description="Starch synthase catalytic" evidence="9">
    <location>
        <begin position="2"/>
        <end position="236"/>
    </location>
</feature>
<evidence type="ECO:0000259" key="9">
    <source>
        <dbReference type="Pfam" id="PF08323"/>
    </source>
</evidence>
<dbReference type="CDD" id="cd03791">
    <property type="entry name" value="GT5_Glycogen_synthase_DULL1-like"/>
    <property type="match status" value="1"/>
</dbReference>
<dbReference type="InterPro" id="IPR013534">
    <property type="entry name" value="Starch_synth_cat_dom"/>
</dbReference>
<dbReference type="HAMAP" id="MF_00484">
    <property type="entry name" value="Glycogen_synth"/>
    <property type="match status" value="1"/>
</dbReference>
<comment type="pathway">
    <text evidence="7">Glycan biosynthesis; glycogen biosynthesis.</text>
</comment>
<proteinExistence type="inferred from homology"/>
<reference evidence="10" key="1">
    <citation type="journal article" date="2014" name="Int. J. Syst. Evol. Microbiol.">
        <title>Complete genome sequence of Corynebacterium casei LMG S-19264T (=DSM 44701T), isolated from a smear-ripened cheese.</title>
        <authorList>
            <consortium name="US DOE Joint Genome Institute (JGI-PGF)"/>
            <person name="Walter F."/>
            <person name="Albersmeier A."/>
            <person name="Kalinowski J."/>
            <person name="Ruckert C."/>
        </authorList>
    </citation>
    <scope>NUCLEOTIDE SEQUENCE</scope>
    <source>
        <strain evidence="10">JCM 15325</strain>
    </source>
</reference>